<dbReference type="EMBL" id="QPKB01000004">
    <property type="protein sequence ID" value="RWR81681.1"/>
    <property type="molecule type" value="Genomic_DNA"/>
</dbReference>
<evidence type="ECO:0000256" key="1">
    <source>
        <dbReference type="SAM" id="Coils"/>
    </source>
</evidence>
<dbReference type="OrthoDB" id="778241at2759"/>
<accession>A0A3S3MSM4</accession>
<dbReference type="InterPro" id="IPR012862">
    <property type="entry name" value="DUF1635"/>
</dbReference>
<gene>
    <name evidence="3" type="ORF">CKAN_01037300</name>
</gene>
<name>A0A3S3MSM4_9MAGN</name>
<proteinExistence type="predicted"/>
<feature type="compositionally biased region" description="Polar residues" evidence="2">
    <location>
        <begin position="101"/>
        <end position="111"/>
    </location>
</feature>
<protein>
    <submittedName>
        <fullName evidence="3">Uncharacterized protein</fullName>
    </submittedName>
</protein>
<sequence length="299" mass="33065">MEGMASVWSYQQSIDELKHALICTTLELESTQMAVEEEKRRNDENEKQFIQLLEAAYQERDEAKYQLQTLLNNSTQLTQLPHFAPNLLTEPLPIMPAKRNSSITESDSLSETYHHRSRLSSSPVDSIFDPVASPELSNINLADPSNIIAPIQPFFHECKSSSYTGVSSGMAQMDLDSATIDRLAMKKPLPEKGKLFQAILDAGPLLQALLIAGPLPQWRNPPPPHSSQVPPVLITGIDSAVPPYHPASNGASRLCPTSMLNFTSPVSPCVMKRPALTYGVGDTIINDPIRTMKRQKFQC</sequence>
<dbReference type="AlphaFoldDB" id="A0A3S3MSM4"/>
<keyword evidence="4" id="KW-1185">Reference proteome</keyword>
<evidence type="ECO:0000313" key="3">
    <source>
        <dbReference type="EMBL" id="RWR81681.1"/>
    </source>
</evidence>
<comment type="caution">
    <text evidence="3">The sequence shown here is derived from an EMBL/GenBank/DDBJ whole genome shotgun (WGS) entry which is preliminary data.</text>
</comment>
<feature type="coiled-coil region" evidence="1">
    <location>
        <begin position="28"/>
        <end position="73"/>
    </location>
</feature>
<feature type="region of interest" description="Disordered" evidence="2">
    <location>
        <begin position="101"/>
        <end position="124"/>
    </location>
</feature>
<evidence type="ECO:0000256" key="2">
    <source>
        <dbReference type="SAM" id="MobiDB-lite"/>
    </source>
</evidence>
<dbReference type="PANTHER" id="PTHR33431">
    <property type="entry name" value="ENABLED-LIKE PROTEIN (DUF1635)"/>
    <property type="match status" value="1"/>
</dbReference>
<dbReference type="PANTHER" id="PTHR33431:SF12">
    <property type="entry name" value="HIGH MOBILITY GROUP BOX PROTEIN, PUTATIVE (DUF1635)-RELATED"/>
    <property type="match status" value="1"/>
</dbReference>
<evidence type="ECO:0000313" key="4">
    <source>
        <dbReference type="Proteomes" id="UP000283530"/>
    </source>
</evidence>
<reference evidence="3 4" key="1">
    <citation type="journal article" date="2019" name="Nat. Plants">
        <title>Stout camphor tree genome fills gaps in understanding of flowering plant genome evolution.</title>
        <authorList>
            <person name="Chaw S.M."/>
            <person name="Liu Y.C."/>
            <person name="Wu Y.W."/>
            <person name="Wang H.Y."/>
            <person name="Lin C.I."/>
            <person name="Wu C.S."/>
            <person name="Ke H.M."/>
            <person name="Chang L.Y."/>
            <person name="Hsu C.Y."/>
            <person name="Yang H.T."/>
            <person name="Sudianto E."/>
            <person name="Hsu M.H."/>
            <person name="Wu K.P."/>
            <person name="Wang L.N."/>
            <person name="Leebens-Mack J.H."/>
            <person name="Tsai I.J."/>
        </authorList>
    </citation>
    <scope>NUCLEOTIDE SEQUENCE [LARGE SCALE GENOMIC DNA]</scope>
    <source>
        <strain evidence="4">cv. Chaw 1501</strain>
        <tissue evidence="3">Young leaves</tissue>
    </source>
</reference>
<organism evidence="3 4">
    <name type="scientific">Cinnamomum micranthum f. kanehirae</name>
    <dbReference type="NCBI Taxonomy" id="337451"/>
    <lineage>
        <taxon>Eukaryota</taxon>
        <taxon>Viridiplantae</taxon>
        <taxon>Streptophyta</taxon>
        <taxon>Embryophyta</taxon>
        <taxon>Tracheophyta</taxon>
        <taxon>Spermatophyta</taxon>
        <taxon>Magnoliopsida</taxon>
        <taxon>Magnoliidae</taxon>
        <taxon>Laurales</taxon>
        <taxon>Lauraceae</taxon>
        <taxon>Cinnamomum</taxon>
    </lineage>
</organism>
<keyword evidence="1" id="KW-0175">Coiled coil</keyword>
<dbReference type="Pfam" id="PF07795">
    <property type="entry name" value="DUF1635"/>
    <property type="match status" value="1"/>
</dbReference>
<dbReference type="Proteomes" id="UP000283530">
    <property type="component" value="Unassembled WGS sequence"/>
</dbReference>